<proteinExistence type="predicted"/>
<keyword evidence="1 5" id="KW-0479">Metal-binding</keyword>
<dbReference type="GO" id="GO:0006508">
    <property type="term" value="P:proteolysis"/>
    <property type="evidence" value="ECO:0007669"/>
    <property type="project" value="UniProtKB-KW"/>
</dbReference>
<comment type="caution">
    <text evidence="5">Lacks conserved residue(s) required for the propagation of feature annotation.</text>
</comment>
<dbReference type="PRINTS" id="PR00480">
    <property type="entry name" value="ASTACIN"/>
</dbReference>
<evidence type="ECO:0000313" key="9">
    <source>
        <dbReference type="WBParaSite" id="Minc3s00617g15162"/>
    </source>
</evidence>
<dbReference type="PROSITE" id="PS00022">
    <property type="entry name" value="EGF_1"/>
    <property type="match status" value="1"/>
</dbReference>
<keyword evidence="2 5" id="KW-0862">Zinc</keyword>
<feature type="disulfide bond" evidence="5">
    <location>
        <begin position="188"/>
        <end position="210"/>
    </location>
</feature>
<feature type="binding site" evidence="5">
    <location>
        <position position="228"/>
    </location>
    <ligand>
        <name>Zn(2+)</name>
        <dbReference type="ChEBI" id="CHEBI:29105"/>
        <note>catalytic</note>
    </ligand>
</feature>
<reference evidence="9" key="1">
    <citation type="submission" date="2022-11" db="UniProtKB">
        <authorList>
            <consortium name="WormBaseParasite"/>
        </authorList>
    </citation>
    <scope>IDENTIFICATION</scope>
</reference>
<name>A0A914LM71_MELIC</name>
<organism evidence="8 9">
    <name type="scientific">Meloidogyne incognita</name>
    <name type="common">Southern root-knot nematode worm</name>
    <name type="synonym">Oxyuris incognita</name>
    <dbReference type="NCBI Taxonomy" id="6306"/>
    <lineage>
        <taxon>Eukaryota</taxon>
        <taxon>Metazoa</taxon>
        <taxon>Ecdysozoa</taxon>
        <taxon>Nematoda</taxon>
        <taxon>Chromadorea</taxon>
        <taxon>Rhabditida</taxon>
        <taxon>Tylenchina</taxon>
        <taxon>Tylenchomorpha</taxon>
        <taxon>Tylenchoidea</taxon>
        <taxon>Meloidogynidae</taxon>
        <taxon>Meloidogyninae</taxon>
        <taxon>Meloidogyne</taxon>
        <taxon>Meloidogyne incognita group</taxon>
    </lineage>
</organism>
<evidence type="ECO:0000256" key="2">
    <source>
        <dbReference type="ARBA" id="ARBA00022833"/>
    </source>
</evidence>
<dbReference type="PROSITE" id="PS01186">
    <property type="entry name" value="EGF_2"/>
    <property type="match status" value="1"/>
</dbReference>
<evidence type="ECO:0000313" key="8">
    <source>
        <dbReference type="Proteomes" id="UP000887563"/>
    </source>
</evidence>
<dbReference type="InterPro" id="IPR006026">
    <property type="entry name" value="Peptidase_Metallo"/>
</dbReference>
<keyword evidence="8" id="KW-1185">Reference proteome</keyword>
<dbReference type="PROSITE" id="PS51864">
    <property type="entry name" value="ASTACIN"/>
    <property type="match status" value="1"/>
</dbReference>
<dbReference type="EC" id="3.4.24.-" evidence="6"/>
<dbReference type="PANTHER" id="PTHR10127">
    <property type="entry name" value="DISCOIDIN, CUB, EGF, LAMININ , AND ZINC METALLOPROTEASE DOMAIN CONTAINING"/>
    <property type="match status" value="1"/>
</dbReference>
<feature type="binding site" evidence="5">
    <location>
        <position position="222"/>
    </location>
    <ligand>
        <name>Zn(2+)</name>
        <dbReference type="ChEBI" id="CHEBI:29105"/>
        <note>catalytic</note>
    </ligand>
</feature>
<sequence>MIGPDMNLEGRRVLATNFEFISLVKKSCTGTIHVKINNERIQKELSCTDDRLNVPPEARNKRSIRNESLLGTRDANGLVYGCEDSVNLGFGDILMHPTDIARKIKKQRQCCTNGGQSRRKRQFFVMEENMNLLWNMPLSYDFSDDEEDWIKIIRKALNDLRSLTCLQFEQARTESWSDLKFINIGRTCSSTVGNRNTNSPHKIYVPWSNCGKVGTIIHEVMHALGVEHEQSRKDRNESAWIYFGNIKIIYIIKSEWPNYRREETLNFETPYDFGSIMHYPPITTSNIDRTKYSIIALQHAYQNTMYIQDDKPSFKDVKLLNRLYCTSDYPFKSTLSKSINLECDIKDYGLDYGKCKNGGYPDPLEDCKCRCPDGYDGDDCKEYKRNWHILSQKNKNTFR</sequence>
<dbReference type="InterPro" id="IPR024079">
    <property type="entry name" value="MetalloPept_cat_dom_sf"/>
</dbReference>
<evidence type="ECO:0000256" key="5">
    <source>
        <dbReference type="PROSITE-ProRule" id="PRU01211"/>
    </source>
</evidence>
<keyword evidence="3 5" id="KW-0482">Metalloprotease</keyword>
<dbReference type="AlphaFoldDB" id="A0A914LM71"/>
<dbReference type="InterPro" id="IPR001506">
    <property type="entry name" value="Peptidase_M12A"/>
</dbReference>
<dbReference type="Proteomes" id="UP000887563">
    <property type="component" value="Unplaced"/>
</dbReference>
<dbReference type="SUPFAM" id="SSF55486">
    <property type="entry name" value="Metalloproteases ('zincins'), catalytic domain"/>
    <property type="match status" value="1"/>
</dbReference>
<feature type="active site" evidence="5">
    <location>
        <position position="219"/>
    </location>
</feature>
<keyword evidence="4 5" id="KW-1015">Disulfide bond</keyword>
<feature type="domain" description="Peptidase M12A" evidence="7">
    <location>
        <begin position="122"/>
        <end position="326"/>
    </location>
</feature>
<evidence type="ECO:0000256" key="4">
    <source>
        <dbReference type="ARBA" id="ARBA00023157"/>
    </source>
</evidence>
<evidence type="ECO:0000259" key="7">
    <source>
        <dbReference type="PROSITE" id="PS51864"/>
    </source>
</evidence>
<evidence type="ECO:0000256" key="3">
    <source>
        <dbReference type="ARBA" id="ARBA00023049"/>
    </source>
</evidence>
<evidence type="ECO:0000256" key="1">
    <source>
        <dbReference type="ARBA" id="ARBA00022723"/>
    </source>
</evidence>
<keyword evidence="5 6" id="KW-0645">Protease</keyword>
<accession>A0A914LM71</accession>
<dbReference type="InterPro" id="IPR000742">
    <property type="entry name" value="EGF"/>
</dbReference>
<feature type="binding site" evidence="5">
    <location>
        <position position="218"/>
    </location>
    <ligand>
        <name>Zn(2+)</name>
        <dbReference type="ChEBI" id="CHEBI:29105"/>
        <note>catalytic</note>
    </ligand>
</feature>
<dbReference type="GO" id="GO:0004222">
    <property type="term" value="F:metalloendopeptidase activity"/>
    <property type="evidence" value="ECO:0007669"/>
    <property type="project" value="UniProtKB-UniRule"/>
</dbReference>
<keyword evidence="5 6" id="KW-0378">Hydrolase</keyword>
<dbReference type="PANTHER" id="PTHR10127:SF802">
    <property type="entry name" value="ZINC METALLOPROTEINASE NAS-10"/>
    <property type="match status" value="1"/>
</dbReference>
<dbReference type="SMART" id="SM00235">
    <property type="entry name" value="ZnMc"/>
    <property type="match status" value="1"/>
</dbReference>
<dbReference type="WBParaSite" id="Minc3s00617g15162">
    <property type="protein sequence ID" value="Minc3s00617g15162"/>
    <property type="gene ID" value="Minc3s00617g15162"/>
</dbReference>
<evidence type="ECO:0000256" key="6">
    <source>
        <dbReference type="RuleBase" id="RU361183"/>
    </source>
</evidence>
<protein>
    <recommendedName>
        <fullName evidence="6">Metalloendopeptidase</fullName>
        <ecNumber evidence="6">3.4.24.-</ecNumber>
    </recommendedName>
</protein>
<dbReference type="Gene3D" id="3.40.390.10">
    <property type="entry name" value="Collagenase (Catalytic Domain)"/>
    <property type="match status" value="1"/>
</dbReference>
<dbReference type="GO" id="GO:0008270">
    <property type="term" value="F:zinc ion binding"/>
    <property type="evidence" value="ECO:0007669"/>
    <property type="project" value="UniProtKB-UniRule"/>
</dbReference>
<dbReference type="Pfam" id="PF01400">
    <property type="entry name" value="Astacin"/>
    <property type="match status" value="1"/>
</dbReference>
<comment type="cofactor">
    <cofactor evidence="5 6">
        <name>Zn(2+)</name>
        <dbReference type="ChEBI" id="CHEBI:29105"/>
    </cofactor>
    <text evidence="5 6">Binds 1 zinc ion per subunit.</text>
</comment>